<dbReference type="InterPro" id="IPR036390">
    <property type="entry name" value="WH_DNA-bd_sf"/>
</dbReference>
<proteinExistence type="inferred from homology"/>
<evidence type="ECO:0000256" key="9">
    <source>
        <dbReference type="ARBA" id="ARBA00023125"/>
    </source>
</evidence>
<evidence type="ECO:0000256" key="1">
    <source>
        <dbReference type="ARBA" id="ARBA00004496"/>
    </source>
</evidence>
<reference evidence="13 14" key="1">
    <citation type="submission" date="2009-01" db="EMBL/GenBank/DDBJ databases">
        <authorList>
            <person name="Qin X."/>
            <person name="Bachman B."/>
            <person name="Battles P."/>
            <person name="Bell A."/>
            <person name="Bess C."/>
            <person name="Bickham C."/>
            <person name="Chaboub L."/>
            <person name="Chen D."/>
            <person name="Coyle M."/>
            <person name="Deiros D.R."/>
            <person name="Dinh H."/>
            <person name="Forbes L."/>
            <person name="Fowler G."/>
            <person name="Francisco L."/>
            <person name="Fu Q."/>
            <person name="Gubbala S."/>
            <person name="Hale W."/>
            <person name="Han Y."/>
            <person name="Hemphill L."/>
            <person name="Highlander S.K."/>
            <person name="Hirani K."/>
            <person name="Hogues M."/>
            <person name="Jackson L."/>
            <person name="Jakkamsetti A."/>
            <person name="Javaid M."/>
            <person name="Jiang H."/>
            <person name="Korchina V."/>
            <person name="Kovar C."/>
            <person name="Lara F."/>
            <person name="Lee S."/>
            <person name="Mata R."/>
            <person name="Mathew T."/>
            <person name="Moen C."/>
            <person name="Morales K."/>
            <person name="Munidasa M."/>
            <person name="Nazareth L."/>
            <person name="Ngo R."/>
            <person name="Nguyen L."/>
            <person name="Okwuonu G."/>
            <person name="Ongeri F."/>
            <person name="Patil S."/>
            <person name="Petrosino J."/>
            <person name="Pham C."/>
            <person name="Pham P."/>
            <person name="Pu L.-L."/>
            <person name="Puazo M."/>
            <person name="Raj R."/>
            <person name="Reid J."/>
            <person name="Rouhana J."/>
            <person name="Saada N."/>
            <person name="Shang Y."/>
            <person name="Simmons D."/>
            <person name="Thornton R."/>
            <person name="Warren J."/>
            <person name="Weissenberger G."/>
            <person name="Zhang J."/>
            <person name="Zhang L."/>
            <person name="Zhou C."/>
            <person name="Zhu D."/>
            <person name="Muzny D."/>
            <person name="Worley K."/>
            <person name="Gibbs R."/>
        </authorList>
    </citation>
    <scope>NUCLEOTIDE SEQUENCE [LARGE SCALE GENOMIC DNA]</scope>
    <source>
        <strain evidence="13 14">DSM 15436</strain>
    </source>
</reference>
<dbReference type="InterPro" id="IPR043135">
    <property type="entry name" value="Fur_C"/>
</dbReference>
<dbReference type="Gene3D" id="3.30.1490.190">
    <property type="match status" value="1"/>
</dbReference>
<keyword evidence="12" id="KW-0408">Iron</keyword>
<feature type="binding site" evidence="12">
    <location>
        <position position="85"/>
    </location>
    <ligand>
        <name>Fe cation</name>
        <dbReference type="ChEBI" id="CHEBI:24875"/>
    </ligand>
</feature>
<dbReference type="GO" id="GO:0003700">
    <property type="term" value="F:DNA-binding transcription factor activity"/>
    <property type="evidence" value="ECO:0007669"/>
    <property type="project" value="InterPro"/>
</dbReference>
<feature type="binding site" evidence="11">
    <location>
        <position position="91"/>
    </location>
    <ligand>
        <name>Zn(2+)</name>
        <dbReference type="ChEBI" id="CHEBI:29105"/>
    </ligand>
</feature>
<organism evidence="13 14">
    <name type="scientific">Gleimia coleocanis DSM 15436</name>
    <dbReference type="NCBI Taxonomy" id="525245"/>
    <lineage>
        <taxon>Bacteria</taxon>
        <taxon>Bacillati</taxon>
        <taxon>Actinomycetota</taxon>
        <taxon>Actinomycetes</taxon>
        <taxon>Actinomycetales</taxon>
        <taxon>Actinomycetaceae</taxon>
        <taxon>Gleimia</taxon>
    </lineage>
</organism>
<evidence type="ECO:0000256" key="7">
    <source>
        <dbReference type="ARBA" id="ARBA00022833"/>
    </source>
</evidence>
<dbReference type="GO" id="GO:1900376">
    <property type="term" value="P:regulation of secondary metabolite biosynthetic process"/>
    <property type="evidence" value="ECO:0007669"/>
    <property type="project" value="TreeGrafter"/>
</dbReference>
<keyword evidence="5" id="KW-0678">Repressor</keyword>
<dbReference type="Gene3D" id="1.10.10.10">
    <property type="entry name" value="Winged helix-like DNA-binding domain superfamily/Winged helix DNA-binding domain"/>
    <property type="match status" value="1"/>
</dbReference>
<evidence type="ECO:0000313" key="14">
    <source>
        <dbReference type="Proteomes" id="UP000010301"/>
    </source>
</evidence>
<name>C0W0A8_9ACTO</name>
<keyword evidence="14" id="KW-1185">Reference proteome</keyword>
<dbReference type="SUPFAM" id="SSF46785">
    <property type="entry name" value="Winged helix' DNA-binding domain"/>
    <property type="match status" value="1"/>
</dbReference>
<keyword evidence="10" id="KW-0804">Transcription</keyword>
<evidence type="ECO:0000256" key="3">
    <source>
        <dbReference type="ARBA" id="ARBA00011738"/>
    </source>
</evidence>
<comment type="cofactor">
    <cofactor evidence="11">
        <name>Zn(2+)</name>
        <dbReference type="ChEBI" id="CHEBI:29105"/>
    </cofactor>
    <text evidence="11">Binds 1 zinc ion per subunit.</text>
</comment>
<keyword evidence="9" id="KW-0238">DNA-binding</keyword>
<gene>
    <name evidence="13" type="ORF">HMPREF0044_0986</name>
</gene>
<evidence type="ECO:0000256" key="10">
    <source>
        <dbReference type="ARBA" id="ARBA00023163"/>
    </source>
</evidence>
<evidence type="ECO:0000256" key="5">
    <source>
        <dbReference type="ARBA" id="ARBA00022491"/>
    </source>
</evidence>
<evidence type="ECO:0000313" key="13">
    <source>
        <dbReference type="EMBL" id="EEH63967.1"/>
    </source>
</evidence>
<dbReference type="InterPro" id="IPR002481">
    <property type="entry name" value="FUR"/>
</dbReference>
<evidence type="ECO:0000256" key="11">
    <source>
        <dbReference type="PIRSR" id="PIRSR602481-1"/>
    </source>
</evidence>
<keyword evidence="7 11" id="KW-0862">Zinc</keyword>
<comment type="cofactor">
    <cofactor evidence="12">
        <name>Mn(2+)</name>
        <dbReference type="ChEBI" id="CHEBI:29035"/>
    </cofactor>
    <cofactor evidence="12">
        <name>Fe(2+)</name>
        <dbReference type="ChEBI" id="CHEBI:29033"/>
    </cofactor>
    <text evidence="12">Binds 1 Mn(2+) or Fe(2+) ion per subunit.</text>
</comment>
<keyword evidence="6 11" id="KW-0479">Metal-binding</keyword>
<dbReference type="STRING" id="525245.HMPREF0044_0986"/>
<accession>C0W0A8</accession>
<dbReference type="Proteomes" id="UP000010301">
    <property type="component" value="Unassembled WGS sequence"/>
</dbReference>
<dbReference type="PANTHER" id="PTHR33202">
    <property type="entry name" value="ZINC UPTAKE REGULATION PROTEIN"/>
    <property type="match status" value="1"/>
</dbReference>
<evidence type="ECO:0000256" key="6">
    <source>
        <dbReference type="ARBA" id="ARBA00022723"/>
    </source>
</evidence>
<dbReference type="AlphaFoldDB" id="C0W0A8"/>
<evidence type="ECO:0000256" key="2">
    <source>
        <dbReference type="ARBA" id="ARBA00007957"/>
    </source>
</evidence>
<feature type="binding site" evidence="11">
    <location>
        <position position="131"/>
    </location>
    <ligand>
        <name>Zn(2+)</name>
        <dbReference type="ChEBI" id="CHEBI:29105"/>
    </ligand>
</feature>
<comment type="subcellular location">
    <subcellularLocation>
        <location evidence="1">Cytoplasm</location>
    </subcellularLocation>
</comment>
<feature type="binding site" evidence="11">
    <location>
        <position position="94"/>
    </location>
    <ligand>
        <name>Zn(2+)</name>
        <dbReference type="ChEBI" id="CHEBI:29105"/>
    </ligand>
</feature>
<dbReference type="eggNOG" id="COG0735">
    <property type="taxonomic scope" value="Bacteria"/>
</dbReference>
<evidence type="ECO:0000256" key="8">
    <source>
        <dbReference type="ARBA" id="ARBA00023015"/>
    </source>
</evidence>
<comment type="similarity">
    <text evidence="2">Belongs to the Fur family.</text>
</comment>
<keyword evidence="8" id="KW-0805">Transcription regulation</keyword>
<dbReference type="InterPro" id="IPR036388">
    <property type="entry name" value="WH-like_DNA-bd_sf"/>
</dbReference>
<dbReference type="GO" id="GO:0000976">
    <property type="term" value="F:transcription cis-regulatory region binding"/>
    <property type="evidence" value="ECO:0007669"/>
    <property type="project" value="TreeGrafter"/>
</dbReference>
<dbReference type="GO" id="GO:0005829">
    <property type="term" value="C:cytosol"/>
    <property type="evidence" value="ECO:0007669"/>
    <property type="project" value="TreeGrafter"/>
</dbReference>
<dbReference type="CDD" id="cd07153">
    <property type="entry name" value="Fur_like"/>
    <property type="match status" value="1"/>
</dbReference>
<comment type="caution">
    <text evidence="13">The sequence shown here is derived from an EMBL/GenBank/DDBJ whole genome shotgun (WGS) entry which is preliminary data.</text>
</comment>
<dbReference type="EMBL" id="ACFG01000030">
    <property type="protein sequence ID" value="EEH63967.1"/>
    <property type="molecule type" value="Genomic_DNA"/>
</dbReference>
<protein>
    <submittedName>
        <fullName evidence="13">Transcriptional regulator, Fur family</fullName>
    </submittedName>
</protein>
<dbReference type="PANTHER" id="PTHR33202:SF2">
    <property type="entry name" value="FERRIC UPTAKE REGULATION PROTEIN"/>
    <property type="match status" value="1"/>
</dbReference>
<dbReference type="FunFam" id="1.10.10.10:FF:000459">
    <property type="entry name" value="Ferric uptake regulation protein"/>
    <property type="match status" value="1"/>
</dbReference>
<comment type="subunit">
    <text evidence="3">Homodimer.</text>
</comment>
<dbReference type="Pfam" id="PF01475">
    <property type="entry name" value="FUR"/>
    <property type="match status" value="1"/>
</dbReference>
<dbReference type="HOGENOM" id="CLU_096072_5_0_11"/>
<evidence type="ECO:0000256" key="12">
    <source>
        <dbReference type="PIRSR" id="PIRSR602481-2"/>
    </source>
</evidence>
<dbReference type="GO" id="GO:0045892">
    <property type="term" value="P:negative regulation of DNA-templated transcription"/>
    <property type="evidence" value="ECO:0007669"/>
    <property type="project" value="TreeGrafter"/>
</dbReference>
<feature type="binding site" evidence="12">
    <location>
        <position position="106"/>
    </location>
    <ligand>
        <name>Fe cation</name>
        <dbReference type="ChEBI" id="CHEBI:24875"/>
    </ligand>
</feature>
<feature type="binding site" evidence="12">
    <location>
        <position position="123"/>
    </location>
    <ligand>
        <name>Fe cation</name>
        <dbReference type="ChEBI" id="CHEBI:24875"/>
    </ligand>
</feature>
<keyword evidence="4" id="KW-0963">Cytoplasm</keyword>
<sequence length="139" mass="15882">MIEEIMTEPQKRLTKQRQAVIDALADCNDFRSAQRIHEDLMKSSAKIGLATVYRNLRSLAEEKEVDVLMSPDGEALYRRCEQGEHHHHLVCRKCLRSEEIEATAVENWVHGLGEEYGFTQLEHSIEVFGICSHCVASDN</sequence>
<feature type="binding site" evidence="11">
    <location>
        <position position="134"/>
    </location>
    <ligand>
        <name>Zn(2+)</name>
        <dbReference type="ChEBI" id="CHEBI:29105"/>
    </ligand>
</feature>
<evidence type="ECO:0000256" key="4">
    <source>
        <dbReference type="ARBA" id="ARBA00022490"/>
    </source>
</evidence>
<dbReference type="GO" id="GO:0008270">
    <property type="term" value="F:zinc ion binding"/>
    <property type="evidence" value="ECO:0007669"/>
    <property type="project" value="TreeGrafter"/>
</dbReference>